<dbReference type="Proteomes" id="UP000358366">
    <property type="component" value="Unassembled WGS sequence"/>
</dbReference>
<gene>
    <name evidence="2" type="ORF">DFSSTS7063_03139</name>
</gene>
<name>A0A564UTY1_9FIRM</name>
<reference evidence="2 3" key="1">
    <citation type="submission" date="2019-07" db="EMBL/GenBank/DDBJ databases">
        <authorList>
            <person name="Hibberd C M."/>
            <person name="Gehrig L. J."/>
            <person name="Chang H.-W."/>
            <person name="Venkatesh S."/>
        </authorList>
    </citation>
    <scope>NUCLEOTIDE SEQUENCE [LARGE SCALE GENOMIC DNA]</scope>
    <source>
        <strain evidence="2">Dorea_formicigenerans_SSTS_Bg7063</strain>
    </source>
</reference>
<evidence type="ECO:0008006" key="4">
    <source>
        <dbReference type="Google" id="ProtNLM"/>
    </source>
</evidence>
<dbReference type="EMBL" id="CABHNI010000061">
    <property type="protein sequence ID" value="VUX22878.1"/>
    <property type="molecule type" value="Genomic_DNA"/>
</dbReference>
<evidence type="ECO:0000256" key="1">
    <source>
        <dbReference type="SAM" id="SignalP"/>
    </source>
</evidence>
<organism evidence="2 3">
    <name type="scientific">Dorea formicigenerans</name>
    <dbReference type="NCBI Taxonomy" id="39486"/>
    <lineage>
        <taxon>Bacteria</taxon>
        <taxon>Bacillati</taxon>
        <taxon>Bacillota</taxon>
        <taxon>Clostridia</taxon>
        <taxon>Lachnospirales</taxon>
        <taxon>Lachnospiraceae</taxon>
        <taxon>Dorea</taxon>
    </lineage>
</organism>
<evidence type="ECO:0000313" key="3">
    <source>
        <dbReference type="Proteomes" id="UP000358366"/>
    </source>
</evidence>
<sequence>MKRRVALVSAIVLTLVSSIPTYAGTDFLVPEDNSEDRVVSQKVYDDVITEELAALEDKYDMTKNMPEEVLAELSEVAEVSKEVEQLDDEYMQVSYNIFSEEPIMERTYNSGNTEELYNVTNYTYVVPLANSSGSTTDQSKQSDITIKNVAYYSYYNNSGIKMLKVKRGTTAITRFVKSNLRNLVLNVLSQGGSSGGAKNESNSKTIASPQLNRNYGLTTGIQYFYATNAAKILYGSSVTYTSGGKSYTARAQISLGN</sequence>
<accession>A0A564UTY1</accession>
<protein>
    <recommendedName>
        <fullName evidence="4">DUF4163 domain-containing protein</fullName>
    </recommendedName>
</protein>
<proteinExistence type="predicted"/>
<keyword evidence="1" id="KW-0732">Signal</keyword>
<dbReference type="RefSeq" id="WP_144126206.1">
    <property type="nucleotide sequence ID" value="NZ_CABHNI010000061.1"/>
</dbReference>
<feature type="chain" id="PRO_5039319077" description="DUF4163 domain-containing protein" evidence="1">
    <location>
        <begin position="24"/>
        <end position="257"/>
    </location>
</feature>
<evidence type="ECO:0000313" key="2">
    <source>
        <dbReference type="EMBL" id="VUX22878.1"/>
    </source>
</evidence>
<dbReference type="AlphaFoldDB" id="A0A564UTY1"/>
<feature type="signal peptide" evidence="1">
    <location>
        <begin position="1"/>
        <end position="23"/>
    </location>
</feature>